<dbReference type="EMBL" id="CP130612">
    <property type="protein sequence ID" value="WKW12022.1"/>
    <property type="molecule type" value="Genomic_DNA"/>
</dbReference>
<evidence type="ECO:0000259" key="2">
    <source>
        <dbReference type="Pfam" id="PF00557"/>
    </source>
</evidence>
<accession>A0AA49JZQ9</accession>
<keyword evidence="1" id="KW-0732">Signal</keyword>
<dbReference type="PANTHER" id="PTHR46112">
    <property type="entry name" value="AMINOPEPTIDASE"/>
    <property type="match status" value="1"/>
</dbReference>
<feature type="domain" description="Peptidase M24" evidence="2">
    <location>
        <begin position="219"/>
        <end position="435"/>
    </location>
</feature>
<organism evidence="4 5">
    <name type="scientific">Pseudogemmatithrix spongiicola</name>
    <dbReference type="NCBI Taxonomy" id="3062599"/>
    <lineage>
        <taxon>Bacteria</taxon>
        <taxon>Pseudomonadati</taxon>
        <taxon>Gemmatimonadota</taxon>
        <taxon>Gemmatimonadia</taxon>
        <taxon>Gemmatimonadales</taxon>
        <taxon>Gemmatimonadaceae</taxon>
        <taxon>Pseudogemmatithrix</taxon>
    </lineage>
</organism>
<accession>A0AA49JU14</accession>
<dbReference type="KEGG" id="pspc:Strain318_001294"/>
<feature type="chain" id="PRO_5041439996" evidence="1">
    <location>
        <begin position="25"/>
        <end position="470"/>
    </location>
</feature>
<dbReference type="InterPro" id="IPR000994">
    <property type="entry name" value="Pept_M24"/>
</dbReference>
<name>A0AA49JZQ9_9BACT</name>
<proteinExistence type="predicted"/>
<dbReference type="PANTHER" id="PTHR46112:SF3">
    <property type="entry name" value="AMINOPEPTIDASE YPDF"/>
    <property type="match status" value="1"/>
</dbReference>
<evidence type="ECO:0000313" key="5">
    <source>
        <dbReference type="Proteomes" id="UP001229955"/>
    </source>
</evidence>
<dbReference type="Pfam" id="PF00557">
    <property type="entry name" value="Peptidase_M24"/>
    <property type="match status" value="1"/>
</dbReference>
<gene>
    <name evidence="3" type="ORF">Strain138_001294</name>
    <name evidence="4" type="ORF">Strain318_001294</name>
</gene>
<feature type="signal peptide" evidence="1">
    <location>
        <begin position="1"/>
        <end position="24"/>
    </location>
</feature>
<dbReference type="AlphaFoldDB" id="A0AA49JZQ9"/>
<evidence type="ECO:0000256" key="1">
    <source>
        <dbReference type="SAM" id="SignalP"/>
    </source>
</evidence>
<sequence length="470" mass="52236">MPLPRSRSVIPALALTALLPLASAAQPTSTAASTSLTQGRRFTVESARDLLPWSAQLAVREQWLAKRHALLLPMMRRHDVAMWIVVNEEFHDNPVVPQIAPPRPYTGNRDIFVFVDAGDEGLKNFAITGYTEENLARFFDAPSDEPLPPAATLRNLWTRYQPKTIALGIGGGRGQTRTLGYEAYQLIAEAMGPEAVARFVSAAPLTTELLDTRLPEELEHYRSAVRVTEEIVRRALSPEVITPGVTTVGDVRRALYDLLWSAGVRTWFQPDLRVQRAEGENATSRGFLAVALENVVIQPGDLVHIDFGISYMGFDTDWQKMAYVLKPGETDAPAGLKQALRNTNTLQDALMQRHARPGRTGGEVFNATMAEMRERGIEAMIYSHPLGAQGHALGASIDFRSSLRTDRNDAALQLRDGSYISIELNTATAVPEWGGKKVFVMMEDCAYLTPEGYRFFRPRQEAFYLIPSRR</sequence>
<dbReference type="InterPro" id="IPR050659">
    <property type="entry name" value="Peptidase_M24B"/>
</dbReference>
<keyword evidence="5" id="KW-1185">Reference proteome</keyword>
<dbReference type="Proteomes" id="UP001229955">
    <property type="component" value="Chromosome"/>
</dbReference>
<dbReference type="InterPro" id="IPR036005">
    <property type="entry name" value="Creatinase/aminopeptidase-like"/>
</dbReference>
<evidence type="ECO:0000313" key="3">
    <source>
        <dbReference type="EMBL" id="WKW12022.1"/>
    </source>
</evidence>
<dbReference type="CDD" id="cd01066">
    <property type="entry name" value="APP_MetAP"/>
    <property type="match status" value="1"/>
</dbReference>
<dbReference type="RefSeq" id="WP_367887700.1">
    <property type="nucleotide sequence ID" value="NZ_CP130612.1"/>
</dbReference>
<evidence type="ECO:0000313" key="4">
    <source>
        <dbReference type="EMBL" id="WKW14931.1"/>
    </source>
</evidence>
<dbReference type="SUPFAM" id="SSF55920">
    <property type="entry name" value="Creatinase/aminopeptidase"/>
    <property type="match status" value="1"/>
</dbReference>
<protein>
    <submittedName>
        <fullName evidence="4">M24 family metallopeptidase</fullName>
    </submittedName>
</protein>
<dbReference type="EMBL" id="CP130613">
    <property type="protein sequence ID" value="WKW14931.1"/>
    <property type="molecule type" value="Genomic_DNA"/>
</dbReference>
<reference evidence="4" key="1">
    <citation type="submission" date="2023-07" db="EMBL/GenBank/DDBJ databases">
        <authorList>
            <person name="Haufschild T."/>
            <person name="Kallscheuer N."/>
            <person name="Hammer J."/>
            <person name="Kohn T."/>
            <person name="Kabuu M."/>
            <person name="Jogler M."/>
            <person name="Wohfarth N."/>
            <person name="Heuer A."/>
            <person name="Rohde M."/>
            <person name="van Teeseling M.C.F."/>
            <person name="Jogler C."/>
        </authorList>
    </citation>
    <scope>NUCLEOTIDE SEQUENCE</scope>
    <source>
        <strain evidence="3">Strain 138</strain>
        <strain evidence="4">Strain 318</strain>
    </source>
</reference>
<dbReference type="Gene3D" id="3.90.230.10">
    <property type="entry name" value="Creatinase/methionine aminopeptidase superfamily"/>
    <property type="match status" value="1"/>
</dbReference>